<accession>A0A6J6AX76</accession>
<dbReference type="SMART" id="SM00450">
    <property type="entry name" value="RHOD"/>
    <property type="match status" value="1"/>
</dbReference>
<dbReference type="PROSITE" id="PS50206">
    <property type="entry name" value="RHODANESE_3"/>
    <property type="match status" value="1"/>
</dbReference>
<proteinExistence type="predicted"/>
<dbReference type="PANTHER" id="PTHR45431">
    <property type="entry name" value="RHODANESE-LIKE DOMAIN-CONTAINING PROTEIN 15, CHLOROPLASTIC"/>
    <property type="match status" value="1"/>
</dbReference>
<dbReference type="InterPro" id="IPR052367">
    <property type="entry name" value="Thiosulfate_ST/Rhodanese-like"/>
</dbReference>
<organism evidence="2">
    <name type="scientific">freshwater metagenome</name>
    <dbReference type="NCBI Taxonomy" id="449393"/>
    <lineage>
        <taxon>unclassified sequences</taxon>
        <taxon>metagenomes</taxon>
        <taxon>ecological metagenomes</taxon>
    </lineage>
</organism>
<dbReference type="AlphaFoldDB" id="A0A6J6AX76"/>
<reference evidence="2" key="1">
    <citation type="submission" date="2020-05" db="EMBL/GenBank/DDBJ databases">
        <authorList>
            <person name="Chiriac C."/>
            <person name="Salcher M."/>
            <person name="Ghai R."/>
            <person name="Kavagutti S V."/>
        </authorList>
    </citation>
    <scope>NUCLEOTIDE SEQUENCE</scope>
</reference>
<dbReference type="Gene3D" id="3.40.250.10">
    <property type="entry name" value="Rhodanese-like domain"/>
    <property type="match status" value="1"/>
</dbReference>
<dbReference type="InterPro" id="IPR036873">
    <property type="entry name" value="Rhodanese-like_dom_sf"/>
</dbReference>
<dbReference type="PROSITE" id="PS51257">
    <property type="entry name" value="PROKAR_LIPOPROTEIN"/>
    <property type="match status" value="1"/>
</dbReference>
<dbReference type="SUPFAM" id="SSF52821">
    <property type="entry name" value="Rhodanese/Cell cycle control phosphatase"/>
    <property type="match status" value="1"/>
</dbReference>
<gene>
    <name evidence="2" type="ORF">UFOPK1413_00023</name>
</gene>
<dbReference type="InterPro" id="IPR001763">
    <property type="entry name" value="Rhodanese-like_dom"/>
</dbReference>
<dbReference type="Pfam" id="PF00581">
    <property type="entry name" value="Rhodanese"/>
    <property type="match status" value="1"/>
</dbReference>
<evidence type="ECO:0000259" key="1">
    <source>
        <dbReference type="PROSITE" id="PS50206"/>
    </source>
</evidence>
<protein>
    <submittedName>
        <fullName evidence="2">Unannotated protein</fullName>
    </submittedName>
</protein>
<sequence length="121" mass="12616">MKRIATTVAAIVTAFTITFGVTACAPENVDMSSVTAVIDVRTPEEFATGHLDGAINIDWQGATFFDEIAPFDPAGTYIIYCRSGNRAGQAIDALNDMGFVNLTNAGSVNDAAAATGLPIVE</sequence>
<dbReference type="PANTHER" id="PTHR45431:SF3">
    <property type="entry name" value="RHODANESE-LIKE DOMAIN-CONTAINING PROTEIN 15, CHLOROPLASTIC"/>
    <property type="match status" value="1"/>
</dbReference>
<dbReference type="EMBL" id="CAEZSG010000002">
    <property type="protein sequence ID" value="CAB4530639.1"/>
    <property type="molecule type" value="Genomic_DNA"/>
</dbReference>
<feature type="domain" description="Rhodanese" evidence="1">
    <location>
        <begin position="37"/>
        <end position="120"/>
    </location>
</feature>
<dbReference type="CDD" id="cd00158">
    <property type="entry name" value="RHOD"/>
    <property type="match status" value="1"/>
</dbReference>
<name>A0A6J6AX76_9ZZZZ</name>
<evidence type="ECO:0000313" key="2">
    <source>
        <dbReference type="EMBL" id="CAB4530639.1"/>
    </source>
</evidence>